<dbReference type="PANTHER" id="PTHR42852:SF6">
    <property type="entry name" value="THIOL:DISULFIDE INTERCHANGE PROTEIN DSBE"/>
    <property type="match status" value="1"/>
</dbReference>
<gene>
    <name evidence="7" type="primary">resA</name>
    <name evidence="7" type="ORF">ACFO4N_08690</name>
</gene>
<evidence type="ECO:0000256" key="1">
    <source>
        <dbReference type="ARBA" id="ARBA00004196"/>
    </source>
</evidence>
<dbReference type="Pfam" id="PF08534">
    <property type="entry name" value="Redoxin"/>
    <property type="match status" value="1"/>
</dbReference>
<sequence length="176" mass="19694">MKNRKLRLAVRAVILAVFVVAVGYTLVQVLHAKDTGSDGKGDQAPNFSLKTLDGKTVKLSDFRGKGVVLNFWGSWCEPCKYEMPFINEAYQKRPKNVEVLGVNIQESPIVVQNFVRQDHIGFPILLDSKGSVTEAYNIQPIPTTFLIDKNGKIVKKIVSYMPSTDEVLKNMKLIEP</sequence>
<dbReference type="Proteomes" id="UP001596022">
    <property type="component" value="Unassembled WGS sequence"/>
</dbReference>
<keyword evidence="3" id="KW-0812">Transmembrane</keyword>
<dbReference type="RefSeq" id="WP_376845914.1">
    <property type="nucleotide sequence ID" value="NZ_JBHSFW010000003.1"/>
</dbReference>
<protein>
    <submittedName>
        <fullName evidence="7">Thiol-disulfide oxidoreductase ResA</fullName>
    </submittedName>
</protein>
<dbReference type="InterPro" id="IPR013740">
    <property type="entry name" value="Redoxin"/>
</dbReference>
<dbReference type="NCBIfam" id="NF002854">
    <property type="entry name" value="PRK03147.1"/>
    <property type="match status" value="1"/>
</dbReference>
<reference evidence="8" key="1">
    <citation type="journal article" date="2019" name="Int. J. Syst. Evol. Microbiol.">
        <title>The Global Catalogue of Microorganisms (GCM) 10K type strain sequencing project: providing services to taxonomists for standard genome sequencing and annotation.</title>
        <authorList>
            <consortium name="The Broad Institute Genomics Platform"/>
            <consortium name="The Broad Institute Genome Sequencing Center for Infectious Disease"/>
            <person name="Wu L."/>
            <person name="Ma J."/>
        </authorList>
    </citation>
    <scope>NUCLEOTIDE SEQUENCE [LARGE SCALE GENOMIC DNA]</scope>
    <source>
        <strain evidence="8">CGMCC 1.16306</strain>
    </source>
</reference>
<keyword evidence="5" id="KW-0676">Redox-active center</keyword>
<evidence type="ECO:0000256" key="3">
    <source>
        <dbReference type="ARBA" id="ARBA00022968"/>
    </source>
</evidence>
<evidence type="ECO:0000313" key="8">
    <source>
        <dbReference type="Proteomes" id="UP001596022"/>
    </source>
</evidence>
<dbReference type="PROSITE" id="PS00194">
    <property type="entry name" value="THIOREDOXIN_1"/>
    <property type="match status" value="1"/>
</dbReference>
<organism evidence="7 8">
    <name type="scientific">Camelliibacillus cellulosilyticus</name>
    <dbReference type="NCBI Taxonomy" id="2174486"/>
    <lineage>
        <taxon>Bacteria</taxon>
        <taxon>Bacillati</taxon>
        <taxon>Bacillota</taxon>
        <taxon>Bacilli</taxon>
        <taxon>Bacillales</taxon>
        <taxon>Sporolactobacillaceae</taxon>
        <taxon>Camelliibacillus</taxon>
    </lineage>
</organism>
<dbReference type="InterPro" id="IPR017937">
    <property type="entry name" value="Thioredoxin_CS"/>
</dbReference>
<evidence type="ECO:0000256" key="2">
    <source>
        <dbReference type="ARBA" id="ARBA00022748"/>
    </source>
</evidence>
<evidence type="ECO:0000256" key="4">
    <source>
        <dbReference type="ARBA" id="ARBA00023157"/>
    </source>
</evidence>
<comment type="subcellular location">
    <subcellularLocation>
        <location evidence="1">Cell envelope</location>
    </subcellularLocation>
</comment>
<keyword evidence="2" id="KW-0201">Cytochrome c-type biogenesis</keyword>
<evidence type="ECO:0000313" key="7">
    <source>
        <dbReference type="EMBL" id="MFC4618813.1"/>
    </source>
</evidence>
<dbReference type="EMBL" id="JBHSFW010000003">
    <property type="protein sequence ID" value="MFC4618813.1"/>
    <property type="molecule type" value="Genomic_DNA"/>
</dbReference>
<dbReference type="Gene3D" id="3.40.30.10">
    <property type="entry name" value="Glutaredoxin"/>
    <property type="match status" value="1"/>
</dbReference>
<evidence type="ECO:0000256" key="5">
    <source>
        <dbReference type="ARBA" id="ARBA00023284"/>
    </source>
</evidence>
<dbReference type="PROSITE" id="PS51352">
    <property type="entry name" value="THIOREDOXIN_2"/>
    <property type="match status" value="1"/>
</dbReference>
<keyword evidence="3" id="KW-0735">Signal-anchor</keyword>
<dbReference type="CDD" id="cd02966">
    <property type="entry name" value="TlpA_like_family"/>
    <property type="match status" value="1"/>
</dbReference>
<accession>A0ABV9GPC9</accession>
<dbReference type="PANTHER" id="PTHR42852">
    <property type="entry name" value="THIOL:DISULFIDE INTERCHANGE PROTEIN DSBE"/>
    <property type="match status" value="1"/>
</dbReference>
<proteinExistence type="predicted"/>
<dbReference type="InterPro" id="IPR013766">
    <property type="entry name" value="Thioredoxin_domain"/>
</dbReference>
<evidence type="ECO:0000259" key="6">
    <source>
        <dbReference type="PROSITE" id="PS51352"/>
    </source>
</evidence>
<keyword evidence="4" id="KW-1015">Disulfide bond</keyword>
<dbReference type="InterPro" id="IPR036249">
    <property type="entry name" value="Thioredoxin-like_sf"/>
</dbReference>
<keyword evidence="8" id="KW-1185">Reference proteome</keyword>
<comment type="caution">
    <text evidence="7">The sequence shown here is derived from an EMBL/GenBank/DDBJ whole genome shotgun (WGS) entry which is preliminary data.</text>
</comment>
<dbReference type="InterPro" id="IPR050553">
    <property type="entry name" value="Thioredoxin_ResA/DsbE_sf"/>
</dbReference>
<name>A0ABV9GPC9_9BACL</name>
<dbReference type="SUPFAM" id="SSF52833">
    <property type="entry name" value="Thioredoxin-like"/>
    <property type="match status" value="1"/>
</dbReference>
<feature type="domain" description="Thioredoxin" evidence="6">
    <location>
        <begin position="38"/>
        <end position="176"/>
    </location>
</feature>